<evidence type="ECO:0000313" key="2">
    <source>
        <dbReference type="Proteomes" id="UP000277633"/>
    </source>
</evidence>
<sequence length="134" mass="15419">MCECIFLFGRNPKLSYLELASYFKARELAFKPIARFERACLISFPQEFSAEALVEELAGTVKIAKLLFSCNENELEERISSADLYEGTKNKIMYFINVINASPSVREFFKDAFKRQKLKAVHKFVAPHILAKKL</sequence>
<dbReference type="AlphaFoldDB" id="A0A497JI21"/>
<accession>A0A497JI21</accession>
<dbReference type="EMBL" id="QMWO01000093">
    <property type="protein sequence ID" value="RLG69171.1"/>
    <property type="molecule type" value="Genomic_DNA"/>
</dbReference>
<organism evidence="1 2">
    <name type="scientific">Candidatus Iainarchaeum sp</name>
    <dbReference type="NCBI Taxonomy" id="3101447"/>
    <lineage>
        <taxon>Archaea</taxon>
        <taxon>Candidatus Iainarchaeota</taxon>
        <taxon>Candidatus Iainarchaeia</taxon>
        <taxon>Candidatus Iainarchaeales</taxon>
        <taxon>Candidatus Iainarchaeaceae</taxon>
        <taxon>Candidatus Iainarchaeum</taxon>
    </lineage>
</organism>
<feature type="non-terminal residue" evidence="1">
    <location>
        <position position="134"/>
    </location>
</feature>
<evidence type="ECO:0000313" key="1">
    <source>
        <dbReference type="EMBL" id="RLG69171.1"/>
    </source>
</evidence>
<gene>
    <name evidence="1" type="ORF">DRO07_02640</name>
</gene>
<comment type="caution">
    <text evidence="1">The sequence shown here is derived from an EMBL/GenBank/DDBJ whole genome shotgun (WGS) entry which is preliminary data.</text>
</comment>
<name>A0A497JI21_9ARCH</name>
<protein>
    <submittedName>
        <fullName evidence="1">Uncharacterized protein</fullName>
    </submittedName>
</protein>
<reference evidence="1 2" key="1">
    <citation type="submission" date="2018-06" db="EMBL/GenBank/DDBJ databases">
        <title>Extensive metabolic versatility and redundancy in microbially diverse, dynamic hydrothermal sediments.</title>
        <authorList>
            <person name="Dombrowski N."/>
            <person name="Teske A."/>
            <person name="Baker B.J."/>
        </authorList>
    </citation>
    <scope>NUCLEOTIDE SEQUENCE [LARGE SCALE GENOMIC DNA]</scope>
    <source>
        <strain evidence="1">B9_G13</strain>
    </source>
</reference>
<proteinExistence type="predicted"/>
<dbReference type="Proteomes" id="UP000277633">
    <property type="component" value="Unassembled WGS sequence"/>
</dbReference>